<dbReference type="Pfam" id="PF02787">
    <property type="entry name" value="CPSase_L_D3"/>
    <property type="match status" value="1"/>
</dbReference>
<dbReference type="InterPro" id="IPR005483">
    <property type="entry name" value="CPSase_dom"/>
</dbReference>
<evidence type="ECO:0000256" key="9">
    <source>
        <dbReference type="PROSITE-ProRule" id="PRU00409"/>
    </source>
</evidence>
<dbReference type="GO" id="GO:0006221">
    <property type="term" value="P:pyrimidine nucleotide biosynthetic process"/>
    <property type="evidence" value="ECO:0007669"/>
    <property type="project" value="UniProtKB-KW"/>
</dbReference>
<dbReference type="GO" id="GO:0046872">
    <property type="term" value="F:metal ion binding"/>
    <property type="evidence" value="ECO:0007669"/>
    <property type="project" value="UniProtKB-KW"/>
</dbReference>
<dbReference type="Gene3D" id="1.10.1030.10">
    <property type="entry name" value="Carbamoyl-phosphate synthetase, large subunit oligomerisation domain"/>
    <property type="match status" value="1"/>
</dbReference>
<keyword evidence="5 9" id="KW-0067">ATP-binding</keyword>
<dbReference type="PRINTS" id="PR00098">
    <property type="entry name" value="CPSASE"/>
</dbReference>
<comment type="catalytic activity">
    <reaction evidence="8">
        <text>hydrogencarbonate + NH4(+) + 2 ATP = carbamoyl phosphate + 2 ADP + phosphate + 2 H(+)</text>
        <dbReference type="Rhea" id="RHEA:18029"/>
        <dbReference type="ChEBI" id="CHEBI:15378"/>
        <dbReference type="ChEBI" id="CHEBI:17544"/>
        <dbReference type="ChEBI" id="CHEBI:28938"/>
        <dbReference type="ChEBI" id="CHEBI:30616"/>
        <dbReference type="ChEBI" id="CHEBI:43474"/>
        <dbReference type="ChEBI" id="CHEBI:58228"/>
        <dbReference type="ChEBI" id="CHEBI:456216"/>
        <dbReference type="EC" id="6.3.4.16"/>
    </reaction>
</comment>
<dbReference type="InterPro" id="IPR005480">
    <property type="entry name" value="CPSase_lsu_oligo"/>
</dbReference>
<dbReference type="GO" id="GO:0006541">
    <property type="term" value="P:glutamine metabolic process"/>
    <property type="evidence" value="ECO:0007669"/>
    <property type="project" value="TreeGrafter"/>
</dbReference>
<dbReference type="InterPro" id="IPR058047">
    <property type="entry name" value="CPSase_preATP-grasp"/>
</dbReference>
<evidence type="ECO:0000256" key="2">
    <source>
        <dbReference type="ARBA" id="ARBA00022598"/>
    </source>
</evidence>
<evidence type="ECO:0000256" key="6">
    <source>
        <dbReference type="ARBA" id="ARBA00022975"/>
    </source>
</evidence>
<evidence type="ECO:0000259" key="10">
    <source>
        <dbReference type="PROSITE" id="PS50975"/>
    </source>
</evidence>
<name>A0A6L7A6Y8_LEULA</name>
<dbReference type="SUPFAM" id="SSF56059">
    <property type="entry name" value="Glutathione synthetase ATP-binding domain-like"/>
    <property type="match status" value="1"/>
</dbReference>
<comment type="caution">
    <text evidence="11">The sequence shown here is derived from an EMBL/GenBank/DDBJ whole genome shotgun (WGS) entry which is preliminary data.</text>
</comment>
<evidence type="ECO:0000256" key="4">
    <source>
        <dbReference type="ARBA" id="ARBA00022741"/>
    </source>
</evidence>
<dbReference type="InterPro" id="IPR016185">
    <property type="entry name" value="PreATP-grasp_dom_sf"/>
</dbReference>
<keyword evidence="6" id="KW-0665">Pyrimidine biosynthesis</keyword>
<dbReference type="Pfam" id="PF25596">
    <property type="entry name" value="CPSase_L_D1"/>
    <property type="match status" value="2"/>
</dbReference>
<accession>A0A6L7A6Y8</accession>
<evidence type="ECO:0000313" key="12">
    <source>
        <dbReference type="Proteomes" id="UP000478636"/>
    </source>
</evidence>
<dbReference type="Gene3D" id="3.40.50.20">
    <property type="match status" value="2"/>
</dbReference>
<dbReference type="InterPro" id="IPR011761">
    <property type="entry name" value="ATP-grasp"/>
</dbReference>
<keyword evidence="7" id="KW-0464">Manganese</keyword>
<dbReference type="PANTHER" id="PTHR11405">
    <property type="entry name" value="CARBAMOYLTRANSFERASE FAMILY MEMBER"/>
    <property type="match status" value="1"/>
</dbReference>
<reference evidence="11 12" key="1">
    <citation type="submission" date="2019-12" db="EMBL/GenBank/DDBJ databases">
        <title>Complete genome sequence of Leuconostoc lactis strain AVN1 provides insights into metabolic potential.</title>
        <authorList>
            <person name="Besrour N."/>
            <person name="Najjari A."/>
            <person name="Fhoula I."/>
            <person name="Jaballah S."/>
            <person name="Klibi N."/>
            <person name="Ouzari H.I."/>
        </authorList>
    </citation>
    <scope>NUCLEOTIDE SEQUENCE [LARGE SCALE GENOMIC DNA]</scope>
    <source>
        <strain evidence="11 12">AVN1</strain>
    </source>
</reference>
<dbReference type="Gene3D" id="3.30.470.20">
    <property type="entry name" value="ATP-grasp fold, B domain"/>
    <property type="match status" value="1"/>
</dbReference>
<keyword evidence="4 9" id="KW-0547">Nucleotide-binding</keyword>
<dbReference type="SUPFAM" id="SSF52440">
    <property type="entry name" value="PreATP-grasp domain"/>
    <property type="match status" value="2"/>
</dbReference>
<evidence type="ECO:0000256" key="7">
    <source>
        <dbReference type="ARBA" id="ARBA00023211"/>
    </source>
</evidence>
<protein>
    <submittedName>
        <fullName evidence="11">ATP-grasp domain-containing protein</fullName>
    </submittedName>
</protein>
<evidence type="ECO:0000256" key="1">
    <source>
        <dbReference type="ARBA" id="ARBA00009799"/>
    </source>
</evidence>
<feature type="domain" description="ATP-grasp" evidence="10">
    <location>
        <begin position="136"/>
        <end position="330"/>
    </location>
</feature>
<dbReference type="GO" id="GO:0004087">
    <property type="term" value="F:carbamoyl-phosphate synthase (ammonia) activity"/>
    <property type="evidence" value="ECO:0007669"/>
    <property type="project" value="UniProtKB-EC"/>
</dbReference>
<keyword evidence="3" id="KW-0479">Metal-binding</keyword>
<dbReference type="GO" id="GO:0005524">
    <property type="term" value="F:ATP binding"/>
    <property type="evidence" value="ECO:0007669"/>
    <property type="project" value="UniProtKB-UniRule"/>
</dbReference>
<dbReference type="InterPro" id="IPR036897">
    <property type="entry name" value="CarbamoylP_synth_lsu_oligo_sf"/>
</dbReference>
<dbReference type="InterPro" id="IPR005479">
    <property type="entry name" value="CPAse_ATP-bd"/>
</dbReference>
<evidence type="ECO:0000256" key="3">
    <source>
        <dbReference type="ARBA" id="ARBA00022723"/>
    </source>
</evidence>
<comment type="similarity">
    <text evidence="1">Belongs to the CarB family.</text>
</comment>
<proteinExistence type="inferred from homology"/>
<dbReference type="FunFam" id="3.40.50.20:FF:000001">
    <property type="entry name" value="Carbamoyl-phosphate synthase large chain"/>
    <property type="match status" value="1"/>
</dbReference>
<dbReference type="PROSITE" id="PS50975">
    <property type="entry name" value="ATP_GRASP"/>
    <property type="match status" value="1"/>
</dbReference>
<dbReference type="GO" id="GO:0005737">
    <property type="term" value="C:cytoplasm"/>
    <property type="evidence" value="ECO:0007669"/>
    <property type="project" value="TreeGrafter"/>
</dbReference>
<evidence type="ECO:0000256" key="5">
    <source>
        <dbReference type="ARBA" id="ARBA00022840"/>
    </source>
</evidence>
<dbReference type="SUPFAM" id="SSF48108">
    <property type="entry name" value="Carbamoyl phosphate synthetase, large subunit connection domain"/>
    <property type="match status" value="1"/>
</dbReference>
<dbReference type="Pfam" id="PF02786">
    <property type="entry name" value="CPSase_L_D2"/>
    <property type="match status" value="1"/>
</dbReference>
<dbReference type="PANTHER" id="PTHR11405:SF53">
    <property type="entry name" value="CARBAMOYL-PHOSPHATE SYNTHASE [AMMONIA], MITOCHONDRIAL"/>
    <property type="match status" value="1"/>
</dbReference>
<dbReference type="SMART" id="SM01096">
    <property type="entry name" value="CPSase_L_D3"/>
    <property type="match status" value="1"/>
</dbReference>
<dbReference type="RefSeq" id="WP_252968309.1">
    <property type="nucleotide sequence ID" value="NZ_DAMAHY010000066.1"/>
</dbReference>
<sequence>MSNISINTNIKKLLFIGAGANDFGREAEHDAAIYQVMPELCGHGIDVFVIDENPYALALESLAATTYWQPLTVANIKAIIKENHIDTVMPLFGGEASLRIWAEVVQSWSHGDGALPHTLGLSIEMLLKVNNLPALTQLMAENGLPVITNYVLKAQDEANELLRELHLPLMVRALHPNQTNTRHIIERLDDFEDAINLAKSQSVTQEVILSRAINGLKEVSLEILRDARGNKMQIGASEDMDPIGIHTADSLSVSPILTIQDQLISRMRDYAFRVADILQLQGIMHVQFAVDDDTDKIYVIKVSPYIDQMATRMALATGYPTMLVAINLAMGIPLEEIVLPHNFGPQTAMMEPMMDHVVVKLPIFPFGELAEAGVHVKRQLNSVQKSVGTTLGFGRTFIESLEKAIRSAHFNNASFSPTNMAHINDDELIQQLIHPQDNRVLLLIEAIKRGYEIDELAELTDIDEFFFHQLQHLHQLETAIEADVDSIAALRRGKRYGLSDGLIARFWHTDFNIIRTLAQEHHIDVTYKAVEPSAGEFPENARQYYATFESENESKQVAEDAVLVIGSGAFRMGDAASGGYATTITLSELRRLQYPTIIMNNNPSDATLLPHLADKQYLEPLEISDVMQVVELEQPKAIIIPGNRRKLIRALRELGQRVIILPKEKHTPSGPDENESEFALNVFFDGDKVYPINITQHMAGEMRVIAPAGEVPSRLLATTKTLENPGVYQVIWYEKTVQWRREVDLAPINDGTWLRPMPFGQIAFLTKVTHIEWLRLTIRAALHEMTAQDLQLLADIAHHAKSQPLALVAADVNYRLHLQPSEVIDGTRFEMGVGVSDYGRSEEV</sequence>
<evidence type="ECO:0000256" key="8">
    <source>
        <dbReference type="ARBA" id="ARBA00047359"/>
    </source>
</evidence>
<dbReference type="AlphaFoldDB" id="A0A6L7A6Y8"/>
<dbReference type="GO" id="GO:0004088">
    <property type="term" value="F:carbamoyl-phosphate synthase (glutamine-hydrolyzing) activity"/>
    <property type="evidence" value="ECO:0007669"/>
    <property type="project" value="TreeGrafter"/>
</dbReference>
<dbReference type="Proteomes" id="UP000478636">
    <property type="component" value="Unassembled WGS sequence"/>
</dbReference>
<evidence type="ECO:0000313" key="11">
    <source>
        <dbReference type="EMBL" id="MWN21396.1"/>
    </source>
</evidence>
<dbReference type="EMBL" id="WSZI01000013">
    <property type="protein sequence ID" value="MWN21396.1"/>
    <property type="molecule type" value="Genomic_DNA"/>
</dbReference>
<gene>
    <name evidence="11" type="ORF">GQS40_06880</name>
</gene>
<keyword evidence="2" id="KW-0436">Ligase</keyword>
<organism evidence="11 12">
    <name type="scientific">Leuconostoc lactis</name>
    <dbReference type="NCBI Taxonomy" id="1246"/>
    <lineage>
        <taxon>Bacteria</taxon>
        <taxon>Bacillati</taxon>
        <taxon>Bacillota</taxon>
        <taxon>Bacilli</taxon>
        <taxon>Lactobacillales</taxon>
        <taxon>Lactobacillaceae</taxon>
        <taxon>Leuconostoc</taxon>
    </lineage>
</organism>